<reference evidence="1 2" key="1">
    <citation type="submission" date="2014-04" db="EMBL/GenBank/DDBJ databases">
        <title>Aquimarina sp. 22II-S11-z7 Genome Sequencing.</title>
        <authorList>
            <person name="Lai Q."/>
        </authorList>
    </citation>
    <scope>NUCLEOTIDE SEQUENCE [LARGE SCALE GENOMIC DNA]</scope>
    <source>
        <strain evidence="1 2">22II-S11-z7</strain>
    </source>
</reference>
<sequence length="134" mass="15517">MLISILSCSSESCKIDFERNSDLYGQALNEIYNLNLKMDSDEPHHKPVLLFTKLNNKIDTNVFDEIEFIECHEDGTVIFQAPDCDNESDFRNVIYFLAYSPKGKSHLEKKRNIGSLKKIKEDWFLGEHIETLAN</sequence>
<dbReference type="Proteomes" id="UP000023541">
    <property type="component" value="Unassembled WGS sequence"/>
</dbReference>
<dbReference type="STRING" id="1317122.ATO12_23140"/>
<accession>A0A023BQS4</accession>
<evidence type="ECO:0000313" key="1">
    <source>
        <dbReference type="EMBL" id="EZH72351.1"/>
    </source>
</evidence>
<evidence type="ECO:0000313" key="2">
    <source>
        <dbReference type="Proteomes" id="UP000023541"/>
    </source>
</evidence>
<name>A0A023BQS4_9FLAO</name>
<comment type="caution">
    <text evidence="1">The sequence shown here is derived from an EMBL/GenBank/DDBJ whole genome shotgun (WGS) entry which is preliminary data.</text>
</comment>
<keyword evidence="2" id="KW-1185">Reference proteome</keyword>
<gene>
    <name evidence="1" type="ORF">ATO12_23140</name>
</gene>
<dbReference type="EMBL" id="AQRA01000008">
    <property type="protein sequence ID" value="EZH72351.1"/>
    <property type="molecule type" value="Genomic_DNA"/>
</dbReference>
<dbReference type="AlphaFoldDB" id="A0A023BQS4"/>
<proteinExistence type="predicted"/>
<organism evidence="1 2">
    <name type="scientific">Aquimarina atlantica</name>
    <dbReference type="NCBI Taxonomy" id="1317122"/>
    <lineage>
        <taxon>Bacteria</taxon>
        <taxon>Pseudomonadati</taxon>
        <taxon>Bacteroidota</taxon>
        <taxon>Flavobacteriia</taxon>
        <taxon>Flavobacteriales</taxon>
        <taxon>Flavobacteriaceae</taxon>
        <taxon>Aquimarina</taxon>
    </lineage>
</organism>
<protein>
    <submittedName>
        <fullName evidence="1">Uncharacterized protein</fullName>
    </submittedName>
</protein>